<dbReference type="Gene3D" id="3.20.20.60">
    <property type="entry name" value="Phosphoenolpyruvate-binding domains"/>
    <property type="match status" value="1"/>
</dbReference>
<keyword evidence="7" id="KW-0547">Nucleotide-binding</keyword>
<keyword evidence="8 19" id="KW-0418">Kinase</keyword>
<keyword evidence="9" id="KW-0067">ATP-binding</keyword>
<dbReference type="SUPFAM" id="SSF51621">
    <property type="entry name" value="Phosphoenolpyruvate/pyruvate domain"/>
    <property type="match status" value="1"/>
</dbReference>
<evidence type="ECO:0000256" key="7">
    <source>
        <dbReference type="ARBA" id="ARBA00022741"/>
    </source>
</evidence>
<feature type="binding site" evidence="13">
    <location>
        <position position="767"/>
    </location>
    <ligand>
        <name>substrate</name>
    </ligand>
</feature>
<gene>
    <name evidence="19" type="ORF">QX51_14505</name>
</gene>
<feature type="domain" description="Pyruvate phosphate dikinase AMP/ATP-binding" evidence="17">
    <location>
        <begin position="303"/>
        <end position="346"/>
    </location>
</feature>
<dbReference type="InterPro" id="IPR015813">
    <property type="entry name" value="Pyrv/PenolPyrv_kinase-like_dom"/>
</dbReference>
<dbReference type="Gene3D" id="3.30.470.20">
    <property type="entry name" value="ATP-grasp fold, B domain"/>
    <property type="match status" value="1"/>
</dbReference>
<dbReference type="GO" id="GO:0050242">
    <property type="term" value="F:pyruvate, phosphate dikinase activity"/>
    <property type="evidence" value="ECO:0007669"/>
    <property type="project" value="UniProtKB-UniRule"/>
</dbReference>
<evidence type="ECO:0000259" key="18">
    <source>
        <dbReference type="Pfam" id="PF02896"/>
    </source>
</evidence>
<dbReference type="NCBIfam" id="TIGR01828">
    <property type="entry name" value="pyru_phos_dikin"/>
    <property type="match status" value="1"/>
</dbReference>
<evidence type="ECO:0000259" key="16">
    <source>
        <dbReference type="Pfam" id="PF00391"/>
    </source>
</evidence>
<evidence type="ECO:0000256" key="8">
    <source>
        <dbReference type="ARBA" id="ARBA00022777"/>
    </source>
</evidence>
<keyword evidence="6 14" id="KW-0479">Metal-binding</keyword>
<evidence type="ECO:0000259" key="17">
    <source>
        <dbReference type="Pfam" id="PF01326"/>
    </source>
</evidence>
<dbReference type="Pfam" id="PF01326">
    <property type="entry name" value="PPDK_N"/>
    <property type="match status" value="2"/>
</dbReference>
<dbReference type="InterPro" id="IPR002192">
    <property type="entry name" value="PPDK_AMP/ATP-bd"/>
</dbReference>
<evidence type="ECO:0000256" key="3">
    <source>
        <dbReference type="ARBA" id="ARBA00011994"/>
    </source>
</evidence>
<dbReference type="PANTHER" id="PTHR22931">
    <property type="entry name" value="PHOSPHOENOLPYRUVATE DIKINASE-RELATED"/>
    <property type="match status" value="1"/>
</dbReference>
<comment type="cofactor">
    <cofactor evidence="1 11 14">
        <name>Mg(2+)</name>
        <dbReference type="ChEBI" id="CHEBI:18420"/>
    </cofactor>
</comment>
<dbReference type="GO" id="GO:0005524">
    <property type="term" value="F:ATP binding"/>
    <property type="evidence" value="ECO:0007669"/>
    <property type="project" value="UniProtKB-UniRule"/>
</dbReference>
<dbReference type="RefSeq" id="WP_039680611.1">
    <property type="nucleotide sequence ID" value="NZ_JAXECK010000002.1"/>
</dbReference>
<keyword evidence="19" id="KW-0670">Pyruvate</keyword>
<evidence type="ECO:0000256" key="6">
    <source>
        <dbReference type="ARBA" id="ARBA00022723"/>
    </source>
</evidence>
<dbReference type="InterPro" id="IPR013815">
    <property type="entry name" value="ATP_grasp_subdomain_1"/>
</dbReference>
<feature type="binding site" evidence="14">
    <location>
        <position position="768"/>
    </location>
    <ligand>
        <name>Mg(2+)</name>
        <dbReference type="ChEBI" id="CHEBI:18420"/>
    </ligand>
</feature>
<dbReference type="Gene3D" id="3.30.1490.20">
    <property type="entry name" value="ATP-grasp fold, A domain"/>
    <property type="match status" value="1"/>
</dbReference>
<evidence type="ECO:0000256" key="10">
    <source>
        <dbReference type="ARBA" id="ARBA00022842"/>
    </source>
</evidence>
<dbReference type="InterPro" id="IPR010121">
    <property type="entry name" value="Pyruvate_phosphate_dikinase"/>
</dbReference>
<dbReference type="SUPFAM" id="SSF56059">
    <property type="entry name" value="Glutathione synthetase ATP-binding domain-like"/>
    <property type="match status" value="1"/>
</dbReference>
<dbReference type="InterPro" id="IPR040442">
    <property type="entry name" value="Pyrv_kinase-like_dom_sf"/>
</dbReference>
<dbReference type="InterPro" id="IPR018274">
    <property type="entry name" value="PEP_util_AS"/>
</dbReference>
<dbReference type="GO" id="GO:0016301">
    <property type="term" value="F:kinase activity"/>
    <property type="evidence" value="ECO:0007669"/>
    <property type="project" value="UniProtKB-UniRule"/>
</dbReference>
<feature type="binding site" evidence="13">
    <location>
        <position position="744"/>
    </location>
    <ligand>
        <name>substrate</name>
    </ligand>
</feature>
<feature type="domain" description="PEP-utilising enzyme mobile" evidence="16">
    <location>
        <begin position="422"/>
        <end position="503"/>
    </location>
</feature>
<dbReference type="Gene3D" id="1.20.80.30">
    <property type="match status" value="1"/>
</dbReference>
<evidence type="ECO:0000256" key="11">
    <source>
        <dbReference type="PIRNR" id="PIRNR000853"/>
    </source>
</evidence>
<feature type="domain" description="Pyruvate phosphate dikinase AMP/ATP-binding" evidence="17">
    <location>
        <begin position="59"/>
        <end position="292"/>
    </location>
</feature>
<dbReference type="InterPro" id="IPR023151">
    <property type="entry name" value="PEP_util_CS"/>
</dbReference>
<comment type="similarity">
    <text evidence="2 11">Belongs to the PEP-utilizing enzyme family.</text>
</comment>
<feature type="binding site" evidence="13">
    <location>
        <position position="765"/>
    </location>
    <ligand>
        <name>substrate</name>
    </ligand>
</feature>
<dbReference type="NCBIfam" id="NF004531">
    <property type="entry name" value="PRK05878.1"/>
    <property type="match status" value="1"/>
</dbReference>
<evidence type="ECO:0000313" key="20">
    <source>
        <dbReference type="Proteomes" id="UP000031189"/>
    </source>
</evidence>
<reference evidence="19 20" key="1">
    <citation type="submission" date="2014-12" db="EMBL/GenBank/DDBJ databases">
        <title>Draft genome sequence of Terrisporobacter sp. 08-306576, isolated from the blood culture of a bacteremia patient.</title>
        <authorList>
            <person name="Lund L.C."/>
            <person name="Sydenham T.V."/>
            <person name="Hogh S.V."/>
            <person name="Skov M.N."/>
            <person name="Kemp M."/>
            <person name="Justesen U.S."/>
        </authorList>
    </citation>
    <scope>NUCLEOTIDE SEQUENCE [LARGE SCALE GENOMIC DNA]</scope>
    <source>
        <strain evidence="19 20">08-306576</strain>
    </source>
</reference>
<dbReference type="PIRSF" id="PIRSF000853">
    <property type="entry name" value="PPDK"/>
    <property type="match status" value="1"/>
</dbReference>
<dbReference type="Pfam" id="PF02896">
    <property type="entry name" value="PEP-utilizers_C"/>
    <property type="match status" value="1"/>
</dbReference>
<keyword evidence="10 14" id="KW-0460">Magnesium</keyword>
<comment type="caution">
    <text evidence="19">The sequence shown here is derived from an EMBL/GenBank/DDBJ whole genome shotgun (WGS) entry which is preliminary data.</text>
</comment>
<evidence type="ECO:0000256" key="5">
    <source>
        <dbReference type="ARBA" id="ARBA00022679"/>
    </source>
</evidence>
<evidence type="ECO:0000256" key="2">
    <source>
        <dbReference type="ARBA" id="ARBA00007837"/>
    </source>
</evidence>
<evidence type="ECO:0000256" key="15">
    <source>
        <dbReference type="SAM" id="Coils"/>
    </source>
</evidence>
<feature type="binding site" evidence="14">
    <location>
        <position position="744"/>
    </location>
    <ligand>
        <name>Mg(2+)</name>
        <dbReference type="ChEBI" id="CHEBI:18420"/>
    </ligand>
</feature>
<keyword evidence="20" id="KW-1185">Reference proteome</keyword>
<feature type="binding site" evidence="13">
    <location>
        <position position="561"/>
    </location>
    <ligand>
        <name>substrate</name>
    </ligand>
</feature>
<dbReference type="AlphaFoldDB" id="A0A0B3VU09"/>
<dbReference type="GO" id="GO:0046872">
    <property type="term" value="F:metal ion binding"/>
    <property type="evidence" value="ECO:0007669"/>
    <property type="project" value="UniProtKB-UniRule"/>
</dbReference>
<name>A0A0B3VU09_9FIRM</name>
<dbReference type="PANTHER" id="PTHR22931:SF9">
    <property type="entry name" value="PYRUVATE, PHOSPHATE DIKINASE 1, CHLOROPLASTIC"/>
    <property type="match status" value="1"/>
</dbReference>
<evidence type="ECO:0000256" key="13">
    <source>
        <dbReference type="PIRSR" id="PIRSR000853-2"/>
    </source>
</evidence>
<keyword evidence="5 19" id="KW-0808">Transferase</keyword>
<dbReference type="Proteomes" id="UP000031189">
    <property type="component" value="Unassembled WGS sequence"/>
</dbReference>
<dbReference type="EMBL" id="JWHR01000115">
    <property type="protein sequence ID" value="KHS56288.1"/>
    <property type="molecule type" value="Genomic_DNA"/>
</dbReference>
<dbReference type="PROSITE" id="PS00370">
    <property type="entry name" value="PEP_ENZYMES_PHOS_SITE"/>
    <property type="match status" value="1"/>
</dbReference>
<dbReference type="SUPFAM" id="SSF52009">
    <property type="entry name" value="Phosphohistidine domain"/>
    <property type="match status" value="1"/>
</dbReference>
<evidence type="ECO:0000256" key="14">
    <source>
        <dbReference type="PIRSR" id="PIRSR000853-3"/>
    </source>
</evidence>
<organism evidence="19 20">
    <name type="scientific">Terrisporobacter othiniensis</name>
    <dbReference type="NCBI Taxonomy" id="1577792"/>
    <lineage>
        <taxon>Bacteria</taxon>
        <taxon>Bacillati</taxon>
        <taxon>Bacillota</taxon>
        <taxon>Clostridia</taxon>
        <taxon>Peptostreptococcales</taxon>
        <taxon>Peptostreptococcaceae</taxon>
        <taxon>Terrisporobacter</taxon>
    </lineage>
</organism>
<keyword evidence="15" id="KW-0175">Coiled coil</keyword>
<feature type="domain" description="PEP-utilising enzyme C-terminal" evidence="18">
    <location>
        <begin position="519"/>
        <end position="869"/>
    </location>
</feature>
<dbReference type="InterPro" id="IPR008279">
    <property type="entry name" value="PEP-util_enz_mobile_dom"/>
</dbReference>
<accession>A0A0B3VU09</accession>
<dbReference type="PROSITE" id="PS00742">
    <property type="entry name" value="PEP_ENZYMES_2"/>
    <property type="match status" value="1"/>
</dbReference>
<dbReference type="InterPro" id="IPR036637">
    <property type="entry name" value="Phosphohistidine_dom_sf"/>
</dbReference>
<dbReference type="InterPro" id="IPR000121">
    <property type="entry name" value="PEP_util_C"/>
</dbReference>
<dbReference type="Gene3D" id="3.50.30.10">
    <property type="entry name" value="Phosphohistidine domain"/>
    <property type="match status" value="1"/>
</dbReference>
<feature type="binding site" evidence="13">
    <location>
        <position position="766"/>
    </location>
    <ligand>
        <name>substrate</name>
    </ligand>
</feature>
<feature type="active site" description="Proton donor" evidence="12">
    <location>
        <position position="831"/>
    </location>
</feature>
<feature type="coiled-coil region" evidence="15">
    <location>
        <begin position="56"/>
        <end position="83"/>
    </location>
</feature>
<feature type="active site" description="Tele-phosphohistidine intermediate" evidence="12">
    <location>
        <position position="455"/>
    </location>
</feature>
<evidence type="ECO:0000256" key="9">
    <source>
        <dbReference type="ARBA" id="ARBA00022840"/>
    </source>
</evidence>
<feature type="binding site" evidence="13">
    <location>
        <position position="768"/>
    </location>
    <ligand>
        <name>substrate</name>
    </ligand>
</feature>
<feature type="binding site" evidence="13">
    <location>
        <position position="617"/>
    </location>
    <ligand>
        <name>substrate</name>
    </ligand>
</feature>
<evidence type="ECO:0000256" key="1">
    <source>
        <dbReference type="ARBA" id="ARBA00001946"/>
    </source>
</evidence>
<dbReference type="Gene3D" id="1.10.189.10">
    <property type="entry name" value="Pyruvate Phosphate Dikinase, domain 2"/>
    <property type="match status" value="1"/>
</dbReference>
<protein>
    <recommendedName>
        <fullName evidence="4 11">Pyruvate, phosphate dikinase</fullName>
        <ecNumber evidence="3 11">2.7.9.1</ecNumber>
    </recommendedName>
</protein>
<proteinExistence type="inferred from homology"/>
<evidence type="ECO:0000256" key="4">
    <source>
        <dbReference type="ARBA" id="ARBA00020138"/>
    </source>
</evidence>
<sequence length="876" mass="97484">MSVKYVYSFDEGSKEMKSLLGGKGANLAEMTKIGLPVPPGFTITTESCIDYYENNKTIKQEIINQIEEKLSSLEKDLNKQLGSEENPLLVSVRSGAVISMPGMMDTILNLGLNDNTVKALAKATDNERFAYDSYRRFIQMFSDVAMEVQKYKFENVLDRYKKENNFKFDTDLTCEHLKAIVEEYKAIYKKEVGEDFPQEPKKQLMLAVEAVFRSWNNPRAIIYRRLNDIPNDLGTAVNIQSMVFGNMGDTSGTGVAFTRDPATGENKLLGEYLINAQGEDVVAGIRTPEPIATLEEVMPEIYKQFIDTVKTLEHHYKDMQDVEFTIEKGRLFFLQTRNGKRTAASAINVAVDLVEEGLITKEEAIMRVEPKQLDQLLHPKFEDKALKEATILAKGLPASPGAGSGKIYFTAEDAAEATKNGEKVILVRQETSPEDIEGMVCSQGILTARGGMTSHAAVVARGMGKCCVAGCGEIKVDEAAKEVRKDDLVLKEGDYISLDGSTGIVYLGEVAKTEVSMTGNFEKLMNWVDEIRDMKVRTNADNPRDSKAAVDFGAEGIGLCRTEHMFFDEDRISAVRKMILSNTVEDRVEALDKLLPMQKQDFIDIYKVMGERPVNIRLLDPPLHEFLPHDDETIEELAKDMNIDASEIRKRIVDLAEFNPMLGHRGCRLAVTYPEIAVMQTKAIINAAIEVKKEGLNVEPEIMIPLVGALNEFRVVKNIIAETANSIIEESNVDLKYTVGTMIEIPRACLIADEIAREADFFSFGTNDLTQMTFGYSRDDAGKFLGQYVDEEILEKDPFQVLDQNGVGKLVKMASTLARKEKGDNIKLGICGEHGGDPASVEFCYETGLNYVSCSPYRVPIARLAAAQATIKNKLK</sequence>
<dbReference type="OrthoDB" id="9765468at2"/>
<dbReference type="STRING" id="1577792.QX51_14505"/>
<evidence type="ECO:0000313" key="19">
    <source>
        <dbReference type="EMBL" id="KHS56288.1"/>
    </source>
</evidence>
<evidence type="ECO:0000256" key="12">
    <source>
        <dbReference type="PIRSR" id="PIRSR000853-1"/>
    </source>
</evidence>
<dbReference type="Pfam" id="PF00391">
    <property type="entry name" value="PEP-utilizers"/>
    <property type="match status" value="1"/>
</dbReference>
<comment type="catalytic activity">
    <reaction evidence="11">
        <text>pyruvate + phosphate + ATP = phosphoenolpyruvate + AMP + diphosphate + H(+)</text>
        <dbReference type="Rhea" id="RHEA:10756"/>
        <dbReference type="ChEBI" id="CHEBI:15361"/>
        <dbReference type="ChEBI" id="CHEBI:15378"/>
        <dbReference type="ChEBI" id="CHEBI:30616"/>
        <dbReference type="ChEBI" id="CHEBI:33019"/>
        <dbReference type="ChEBI" id="CHEBI:43474"/>
        <dbReference type="ChEBI" id="CHEBI:58702"/>
        <dbReference type="ChEBI" id="CHEBI:456215"/>
        <dbReference type="EC" id="2.7.9.1"/>
    </reaction>
</comment>
<dbReference type="EC" id="2.7.9.1" evidence="3 11"/>